<keyword evidence="2" id="KW-1185">Reference proteome</keyword>
<evidence type="ECO:0000313" key="2">
    <source>
        <dbReference type="Proteomes" id="UP000011668"/>
    </source>
</evidence>
<protein>
    <submittedName>
        <fullName evidence="1">Uncharacterized protein</fullName>
    </submittedName>
</protein>
<sequence length="147" mass="16254">MITGQTLSNTTPRALRNEIWARRGFGSTRPDPYLDKPNDVGRTAHDIVKACFLDKNRLGPKSAYAQNVIYAMLPACTSALYFRRLPNDLPKTPPNPISLADPHIKQSGSVDLAETKGLGRRCFSMGLTMFGPRLGTPAIDPRFNYFG</sequence>
<gene>
    <name evidence="1" type="ORF">AG1IA_09081</name>
</gene>
<dbReference type="HOGENOM" id="CLU_1769360_0_0_1"/>
<organism evidence="1 2">
    <name type="scientific">Thanatephorus cucumeris (strain AG1-IA)</name>
    <name type="common">Rice sheath blight fungus</name>
    <name type="synonym">Rhizoctonia solani</name>
    <dbReference type="NCBI Taxonomy" id="983506"/>
    <lineage>
        <taxon>Eukaryota</taxon>
        <taxon>Fungi</taxon>
        <taxon>Dikarya</taxon>
        <taxon>Basidiomycota</taxon>
        <taxon>Agaricomycotina</taxon>
        <taxon>Agaricomycetes</taxon>
        <taxon>Cantharellales</taxon>
        <taxon>Ceratobasidiaceae</taxon>
        <taxon>Rhizoctonia</taxon>
        <taxon>Rhizoctonia solani AG-1</taxon>
    </lineage>
</organism>
<dbReference type="EMBL" id="AFRT01003007">
    <property type="protein sequence ID" value="ELU36889.1"/>
    <property type="molecule type" value="Genomic_DNA"/>
</dbReference>
<evidence type="ECO:0000313" key="1">
    <source>
        <dbReference type="EMBL" id="ELU36889.1"/>
    </source>
</evidence>
<comment type="caution">
    <text evidence="1">The sequence shown here is derived from an EMBL/GenBank/DDBJ whole genome shotgun (WGS) entry which is preliminary data.</text>
</comment>
<dbReference type="AlphaFoldDB" id="L8WKK4"/>
<proteinExistence type="predicted"/>
<reference evidence="1 2" key="1">
    <citation type="journal article" date="2013" name="Nat. Commun.">
        <title>The evolution and pathogenic mechanisms of the rice sheath blight pathogen.</title>
        <authorList>
            <person name="Zheng A."/>
            <person name="Lin R."/>
            <person name="Xu L."/>
            <person name="Qin P."/>
            <person name="Tang C."/>
            <person name="Ai P."/>
            <person name="Zhang D."/>
            <person name="Liu Y."/>
            <person name="Sun Z."/>
            <person name="Feng H."/>
            <person name="Wang Y."/>
            <person name="Chen Y."/>
            <person name="Liang X."/>
            <person name="Fu R."/>
            <person name="Li Q."/>
            <person name="Zhang J."/>
            <person name="Yu X."/>
            <person name="Xie Z."/>
            <person name="Ding L."/>
            <person name="Guan P."/>
            <person name="Tang J."/>
            <person name="Liang Y."/>
            <person name="Wang S."/>
            <person name="Deng Q."/>
            <person name="Li S."/>
            <person name="Zhu J."/>
            <person name="Wang L."/>
            <person name="Liu H."/>
            <person name="Li P."/>
        </authorList>
    </citation>
    <scope>NUCLEOTIDE SEQUENCE [LARGE SCALE GENOMIC DNA]</scope>
    <source>
        <strain evidence="2">AG-1 IA</strain>
    </source>
</reference>
<accession>L8WKK4</accession>
<dbReference type="Proteomes" id="UP000011668">
    <property type="component" value="Unassembled WGS sequence"/>
</dbReference>
<name>L8WKK4_THACA</name>